<evidence type="ECO:0000256" key="1">
    <source>
        <dbReference type="SAM" id="MobiDB-lite"/>
    </source>
</evidence>
<feature type="region of interest" description="Disordered" evidence="1">
    <location>
        <begin position="1"/>
        <end position="28"/>
    </location>
</feature>
<keyword evidence="2" id="KW-0472">Membrane</keyword>
<dbReference type="AlphaFoldDB" id="Q8MSV8"/>
<keyword evidence="2" id="KW-0812">Transmembrane</keyword>
<feature type="transmembrane region" description="Helical" evidence="2">
    <location>
        <begin position="58"/>
        <end position="76"/>
    </location>
</feature>
<reference evidence="3" key="1">
    <citation type="submission" date="2002-06" db="EMBL/GenBank/DDBJ databases">
        <authorList>
            <person name="Stapleton M."/>
            <person name="Brokstein P."/>
            <person name="Hong L."/>
            <person name="Agbayani A."/>
            <person name="Carlson J."/>
            <person name="Champe M."/>
            <person name="Chavez C."/>
            <person name="Dorsett V."/>
            <person name="Dresnek D."/>
            <person name="Farfan D."/>
            <person name="Frise E."/>
            <person name="George R."/>
            <person name="Gonzalez M."/>
            <person name="Guarin H."/>
            <person name="Kronmiller B."/>
            <person name="Li P."/>
            <person name="Liao G."/>
            <person name="Miranda A."/>
            <person name="Mungall C.J."/>
            <person name="Nunoo J."/>
            <person name="Pacleb J."/>
            <person name="Paragas V."/>
            <person name="Park S."/>
            <person name="Patel S."/>
            <person name="Phouanenavong S."/>
            <person name="Wan K."/>
            <person name="Yu C."/>
            <person name="Lewis S.E."/>
            <person name="Rubin G.M."/>
            <person name="Celniker S."/>
        </authorList>
    </citation>
    <scope>NUCLEOTIDE SEQUENCE</scope>
    <source>
        <strain evidence="3">Berkeley</strain>
    </source>
</reference>
<dbReference type="EMBL" id="AY118542">
    <property type="protein sequence ID" value="AAM49911.1"/>
    <property type="molecule type" value="mRNA"/>
</dbReference>
<keyword evidence="2" id="KW-1133">Transmembrane helix</keyword>
<evidence type="ECO:0000313" key="3">
    <source>
        <dbReference type="EMBL" id="AAM49911.1"/>
    </source>
</evidence>
<name>Q8MSV8_DROME</name>
<proteinExistence type="evidence at transcript level"/>
<feature type="compositionally biased region" description="Basic residues" evidence="1">
    <location>
        <begin position="11"/>
        <end position="21"/>
    </location>
</feature>
<evidence type="ECO:0000256" key="2">
    <source>
        <dbReference type="SAM" id="Phobius"/>
    </source>
</evidence>
<protein>
    <submittedName>
        <fullName evidence="3">LD28384p</fullName>
    </submittedName>
</protein>
<accession>Q8MSV8</accession>
<sequence length="85" mass="9884">MHNFNAPEWRNKKRKTGKKKQTATQVSKSLLPDMSKLSRCSCQSNRIRIRNTADQVKIYLQFITILFGCLIGRWSVFIRVELVGV</sequence>
<organism evidence="3">
    <name type="scientific">Drosophila melanogaster</name>
    <name type="common">Fruit fly</name>
    <dbReference type="NCBI Taxonomy" id="7227"/>
    <lineage>
        <taxon>Eukaryota</taxon>
        <taxon>Metazoa</taxon>
        <taxon>Ecdysozoa</taxon>
        <taxon>Arthropoda</taxon>
        <taxon>Hexapoda</taxon>
        <taxon>Insecta</taxon>
        <taxon>Pterygota</taxon>
        <taxon>Neoptera</taxon>
        <taxon>Endopterygota</taxon>
        <taxon>Diptera</taxon>
        <taxon>Brachycera</taxon>
        <taxon>Muscomorpha</taxon>
        <taxon>Ephydroidea</taxon>
        <taxon>Drosophilidae</taxon>
        <taxon>Drosophila</taxon>
        <taxon>Sophophora</taxon>
    </lineage>
</organism>